<proteinExistence type="predicted"/>
<dbReference type="OrthoDB" id="2680307at2"/>
<keyword evidence="3" id="KW-1185">Reference proteome</keyword>
<evidence type="ECO:0000256" key="1">
    <source>
        <dbReference type="SAM" id="MobiDB-lite"/>
    </source>
</evidence>
<feature type="region of interest" description="Disordered" evidence="1">
    <location>
        <begin position="1"/>
        <end position="24"/>
    </location>
</feature>
<dbReference type="AlphaFoldDB" id="A0A4V3WDK9"/>
<reference evidence="2 3" key="1">
    <citation type="submission" date="2019-04" db="EMBL/GenBank/DDBJ databases">
        <title>Cohnella sp. nov. isolated from preserved vegetables.</title>
        <authorList>
            <person name="Lin S.-Y."/>
            <person name="Hung M.-H."/>
            <person name="Young C.-C."/>
        </authorList>
    </citation>
    <scope>NUCLEOTIDE SEQUENCE [LARGE SCALE GENOMIC DNA]</scope>
    <source>
        <strain evidence="2 3">CC-MHH1044</strain>
    </source>
</reference>
<feature type="region of interest" description="Disordered" evidence="1">
    <location>
        <begin position="144"/>
        <end position="169"/>
    </location>
</feature>
<dbReference type="Proteomes" id="UP000310636">
    <property type="component" value="Unassembled WGS sequence"/>
</dbReference>
<evidence type="ECO:0008006" key="4">
    <source>
        <dbReference type="Google" id="ProtNLM"/>
    </source>
</evidence>
<evidence type="ECO:0000313" key="3">
    <source>
        <dbReference type="Proteomes" id="UP000310636"/>
    </source>
</evidence>
<gene>
    <name evidence="2" type="ORF">E6C55_32980</name>
</gene>
<organism evidence="2 3">
    <name type="scientific">Cohnella fermenti</name>
    <dbReference type="NCBI Taxonomy" id="2565925"/>
    <lineage>
        <taxon>Bacteria</taxon>
        <taxon>Bacillati</taxon>
        <taxon>Bacillota</taxon>
        <taxon>Bacilli</taxon>
        <taxon>Bacillales</taxon>
        <taxon>Paenibacillaceae</taxon>
        <taxon>Cohnella</taxon>
    </lineage>
</organism>
<protein>
    <recommendedName>
        <fullName evidence="4">DUF669 domain-containing protein</fullName>
    </recommendedName>
</protein>
<comment type="caution">
    <text evidence="2">The sequence shown here is derived from an EMBL/GenBank/DDBJ whole genome shotgun (WGS) entry which is preliminary data.</text>
</comment>
<evidence type="ECO:0000313" key="2">
    <source>
        <dbReference type="EMBL" id="THF72484.1"/>
    </source>
</evidence>
<accession>A0A4V3WDK9</accession>
<sequence>MPPIKKPQSSLKATRPSEGLVESPAPILTNTAPSIIRPMYDGLPNGRYLAEITDAIIVDVNGRPFLKIIITVTGDDVHGLSESFLLKPDFRFTSSSFHKLLTVTGTMPDRDQPLQTDLLIGQQLLLTVEEAVRNGKTYTNIVDVEDVPDDEADEETDDETEVDDASTQV</sequence>
<name>A0A4V3WDK9_9BACL</name>
<dbReference type="EMBL" id="SSOB01000087">
    <property type="protein sequence ID" value="THF72484.1"/>
    <property type="molecule type" value="Genomic_DNA"/>
</dbReference>
<dbReference type="RefSeq" id="WP_136374085.1">
    <property type="nucleotide sequence ID" value="NZ_SSOB01000087.1"/>
</dbReference>